<keyword evidence="3" id="KW-1185">Reference proteome</keyword>
<gene>
    <name evidence="2" type="ORF">FE394_16850</name>
</gene>
<evidence type="ECO:0000313" key="2">
    <source>
        <dbReference type="EMBL" id="MDX8000809.1"/>
    </source>
</evidence>
<protein>
    <submittedName>
        <fullName evidence="2">Uncharacterized protein</fullName>
    </submittedName>
</protein>
<dbReference type="RefSeq" id="WP_319927524.1">
    <property type="nucleotide sequence ID" value="NZ_VCDP01000087.1"/>
</dbReference>
<dbReference type="EMBL" id="VCDP01000087">
    <property type="protein sequence ID" value="MDX8000809.1"/>
    <property type="molecule type" value="Genomic_DNA"/>
</dbReference>
<proteinExistence type="predicted"/>
<comment type="caution">
    <text evidence="2">The sequence shown here is derived from an EMBL/GenBank/DDBJ whole genome shotgun (WGS) entry which is preliminary data.</text>
</comment>
<accession>A0ABU4SQ66</accession>
<feature type="coiled-coil region" evidence="1">
    <location>
        <begin position="39"/>
        <end position="66"/>
    </location>
</feature>
<name>A0ABU4SQ66_9GAMM</name>
<reference evidence="3" key="1">
    <citation type="journal article" date="2024" name="Toxins">
        <title>Genome Sequence Analysis of Native Xenorhabdus Strains Isolated from Entomopathogenic Nematodes in Argentina.</title>
        <authorList>
            <person name="Palma L."/>
            <person name="Frizzo L."/>
            <person name="Kaiser S."/>
            <person name="Berry C."/>
            <person name="Caballero P."/>
            <person name="Bode H.B."/>
            <person name="Del Valle E.E."/>
        </authorList>
    </citation>
    <scope>NUCLEOTIDE SEQUENCE [LARGE SCALE GENOMIC DNA]</scope>
    <source>
        <strain evidence="3">Reich</strain>
    </source>
</reference>
<evidence type="ECO:0000313" key="3">
    <source>
        <dbReference type="Proteomes" id="UP001271640"/>
    </source>
</evidence>
<evidence type="ECO:0000256" key="1">
    <source>
        <dbReference type="SAM" id="Coils"/>
    </source>
</evidence>
<dbReference type="Proteomes" id="UP001271640">
    <property type="component" value="Unassembled WGS sequence"/>
</dbReference>
<organism evidence="2 3">
    <name type="scientific">Xenorhabdus littoralis</name>
    <dbReference type="NCBI Taxonomy" id="2582835"/>
    <lineage>
        <taxon>Bacteria</taxon>
        <taxon>Pseudomonadati</taxon>
        <taxon>Pseudomonadota</taxon>
        <taxon>Gammaproteobacteria</taxon>
        <taxon>Enterobacterales</taxon>
        <taxon>Morganellaceae</taxon>
        <taxon>Xenorhabdus</taxon>
    </lineage>
</organism>
<sequence length="75" mass="8702">MRRTRFNAVFEKRNHLKNCEETGIIADSIDVRIAIMSRVKSGEITLEQAQTELKKIKRNAKKNGMKTRAQAWREG</sequence>
<keyword evidence="1" id="KW-0175">Coiled coil</keyword>